<dbReference type="Gene3D" id="2.30.29.30">
    <property type="entry name" value="Pleckstrin-homology domain (PH domain)/Phosphotyrosine-binding domain (PTB)"/>
    <property type="match status" value="1"/>
</dbReference>
<dbReference type="EMBL" id="FN648291">
    <property type="protein sequence ID" value="CBJ25971.1"/>
    <property type="molecule type" value="Genomic_DNA"/>
</dbReference>
<feature type="compositionally biased region" description="Low complexity" evidence="1">
    <location>
        <begin position="461"/>
        <end position="483"/>
    </location>
</feature>
<reference evidence="2 3" key="1">
    <citation type="journal article" date="2010" name="Nature">
        <title>The Ectocarpus genome and the independent evolution of multicellularity in brown algae.</title>
        <authorList>
            <person name="Cock J.M."/>
            <person name="Sterck L."/>
            <person name="Rouze P."/>
            <person name="Scornet D."/>
            <person name="Allen A.E."/>
            <person name="Amoutzias G."/>
            <person name="Anthouard V."/>
            <person name="Artiguenave F."/>
            <person name="Aury J.M."/>
            <person name="Badger J.H."/>
            <person name="Beszteri B."/>
            <person name="Billiau K."/>
            <person name="Bonnet E."/>
            <person name="Bothwell J.H."/>
            <person name="Bowler C."/>
            <person name="Boyen C."/>
            <person name="Brownlee C."/>
            <person name="Carrano C.J."/>
            <person name="Charrier B."/>
            <person name="Cho G.Y."/>
            <person name="Coelho S.M."/>
            <person name="Collen J."/>
            <person name="Corre E."/>
            <person name="Da Silva C."/>
            <person name="Delage L."/>
            <person name="Delaroque N."/>
            <person name="Dittami S.M."/>
            <person name="Doulbeau S."/>
            <person name="Elias M."/>
            <person name="Farnham G."/>
            <person name="Gachon C.M."/>
            <person name="Gschloessl B."/>
            <person name="Heesch S."/>
            <person name="Jabbari K."/>
            <person name="Jubin C."/>
            <person name="Kawai H."/>
            <person name="Kimura K."/>
            <person name="Kloareg B."/>
            <person name="Kupper F.C."/>
            <person name="Lang D."/>
            <person name="Le Bail A."/>
            <person name="Leblanc C."/>
            <person name="Lerouge P."/>
            <person name="Lohr M."/>
            <person name="Lopez P.J."/>
            <person name="Martens C."/>
            <person name="Maumus F."/>
            <person name="Michel G."/>
            <person name="Miranda-Saavedra D."/>
            <person name="Morales J."/>
            <person name="Moreau H."/>
            <person name="Motomura T."/>
            <person name="Nagasato C."/>
            <person name="Napoli C.A."/>
            <person name="Nelson D.R."/>
            <person name="Nyvall-Collen P."/>
            <person name="Peters A.F."/>
            <person name="Pommier C."/>
            <person name="Potin P."/>
            <person name="Poulain J."/>
            <person name="Quesneville H."/>
            <person name="Read B."/>
            <person name="Rensing S.A."/>
            <person name="Ritter A."/>
            <person name="Rousvoal S."/>
            <person name="Samanta M."/>
            <person name="Samson G."/>
            <person name="Schroeder D.C."/>
            <person name="Segurens B."/>
            <person name="Strittmatter M."/>
            <person name="Tonon T."/>
            <person name="Tregear J.W."/>
            <person name="Valentin K."/>
            <person name="von Dassow P."/>
            <person name="Yamagishi T."/>
            <person name="Van de Peer Y."/>
            <person name="Wincker P."/>
        </authorList>
    </citation>
    <scope>NUCLEOTIDE SEQUENCE [LARGE SCALE GENOMIC DNA]</scope>
    <source>
        <strain evidence="3">Ec32 / CCAP1310/4</strain>
    </source>
</reference>
<feature type="compositionally biased region" description="Low complexity" evidence="1">
    <location>
        <begin position="48"/>
        <end position="57"/>
    </location>
</feature>
<dbReference type="Proteomes" id="UP000002630">
    <property type="component" value="Linkage Group LG02"/>
</dbReference>
<dbReference type="InterPro" id="IPR011993">
    <property type="entry name" value="PH-like_dom_sf"/>
</dbReference>
<evidence type="ECO:0000256" key="1">
    <source>
        <dbReference type="SAM" id="MobiDB-lite"/>
    </source>
</evidence>
<accession>D7FNG0</accession>
<gene>
    <name evidence="2" type="ORF">Esi_0018_0021</name>
</gene>
<feature type="compositionally biased region" description="Polar residues" evidence="1">
    <location>
        <begin position="58"/>
        <end position="82"/>
    </location>
</feature>
<proteinExistence type="predicted"/>
<feature type="region of interest" description="Disordered" evidence="1">
    <location>
        <begin position="361"/>
        <end position="439"/>
    </location>
</feature>
<feature type="region of interest" description="Disordered" evidence="1">
    <location>
        <begin position="451"/>
        <end position="688"/>
    </location>
</feature>
<feature type="compositionally biased region" description="Low complexity" evidence="1">
    <location>
        <begin position="146"/>
        <end position="179"/>
    </location>
</feature>
<dbReference type="InParanoid" id="D7FNG0"/>
<organism evidence="2 3">
    <name type="scientific">Ectocarpus siliculosus</name>
    <name type="common">Brown alga</name>
    <name type="synonym">Conferva siliculosa</name>
    <dbReference type="NCBI Taxonomy" id="2880"/>
    <lineage>
        <taxon>Eukaryota</taxon>
        <taxon>Sar</taxon>
        <taxon>Stramenopiles</taxon>
        <taxon>Ochrophyta</taxon>
        <taxon>PX clade</taxon>
        <taxon>Phaeophyceae</taxon>
        <taxon>Ectocarpales</taxon>
        <taxon>Ectocarpaceae</taxon>
        <taxon>Ectocarpus</taxon>
    </lineage>
</organism>
<feature type="region of interest" description="Disordered" evidence="1">
    <location>
        <begin position="1"/>
        <end position="182"/>
    </location>
</feature>
<feature type="compositionally biased region" description="Basic and acidic residues" evidence="1">
    <location>
        <begin position="628"/>
        <end position="644"/>
    </location>
</feature>
<dbReference type="OrthoDB" id="10412774at2759"/>
<feature type="compositionally biased region" description="Gly residues" evidence="1">
    <location>
        <begin position="566"/>
        <end position="580"/>
    </location>
</feature>
<evidence type="ECO:0000313" key="2">
    <source>
        <dbReference type="EMBL" id="CBJ25971.1"/>
    </source>
</evidence>
<dbReference type="EMBL" id="FN649727">
    <property type="protein sequence ID" value="CBJ25971.1"/>
    <property type="molecule type" value="Genomic_DNA"/>
</dbReference>
<feature type="compositionally biased region" description="Low complexity" evidence="1">
    <location>
        <begin position="21"/>
        <end position="36"/>
    </location>
</feature>
<sequence length="750" mass="77146">MDEDNSSFMGEAVDDTDGEMASITSSFSASSPLSSVGSGGGDGRRRTGSAGAAAGTSNNKLAPQNNGNGSYRPSSSNGDSTQAANGGGGAQAIPGVATRPAGVPFGASALSKNMPNSGRGRPRGLRPRGTGTTPRSGGGGGAQRIPSFSGSAASSTQQQFGSTGGSSSSSARRGAPGSANRKDVEARAAGVLAPGVPVEVAVKAAIKIESVIRVLIARGYVRRKLVSEVTAFSLIMERGIEVIKHPFSGKGKPKNVTVNFVSRKGAMQLSWGGKSGVPLETIFGVTKGINTDALKSVVSPDRAENCFSLHTQDRTIDFEVDNPWLVLLVVRALRLFLGAHYDTLPAPTFFSHLCLRPRGAAAGANSRTDSPKQSLVWTSADKEPPVSPLPKEQTTRSTPTERASRDSASDEGDDRDGDGQRPPLPWEGGGGGGGELDSAAGSTMFEAVPMGEGMVYPPAPDGHAPGAGSAARAPRPPRVVAAGEDGEEGMPVTDFADEEDDGHGSADRSPGGIMALFSSGGRRSAEESSVGSAAGSIPRSRSGVEGGGGVDSSTGGTTPRGREAEAGGGPSAGAGGGEGAGQLTASQVLATRGMTKRLNLSKKLAANNTGPLKGRRFDLMALPMDPGQQDRRDRGMSEHAETTTKRSQGMSISIGAGYTLPEEKNRSKGLNGEGADEGTPSMLGLDSGRTAVVDDLNDKLQRRQYQTDMVRQKNQSVEDVHKRDSARTAMLVTRSGVHRVTRKAGMPESR</sequence>
<name>D7FNG0_ECTSI</name>
<feature type="compositionally biased region" description="Low complexity" evidence="1">
    <location>
        <begin position="518"/>
        <end position="536"/>
    </location>
</feature>
<protein>
    <submittedName>
        <fullName evidence="2">Uncharacterized protein</fullName>
    </submittedName>
</protein>
<evidence type="ECO:0000313" key="3">
    <source>
        <dbReference type="Proteomes" id="UP000002630"/>
    </source>
</evidence>
<dbReference type="AlphaFoldDB" id="D7FNG0"/>
<keyword evidence="3" id="KW-1185">Reference proteome</keyword>
<feature type="compositionally biased region" description="Polar residues" evidence="1">
    <location>
        <begin position="365"/>
        <end position="377"/>
    </location>
</feature>